<evidence type="ECO:0000313" key="17">
    <source>
        <dbReference type="EMBL" id="CAL4231275.1"/>
    </source>
</evidence>
<dbReference type="PANTHER" id="PTHR11616">
    <property type="entry name" value="SODIUM/CHLORIDE DEPENDENT TRANSPORTER"/>
    <property type="match status" value="1"/>
</dbReference>
<dbReference type="PANTHER" id="PTHR11616:SF321">
    <property type="entry name" value="SODIUM-DEPENDENT NUTRIENT AMINO ACID TRANSPORTER 1-RELATED"/>
    <property type="match status" value="1"/>
</dbReference>
<dbReference type="SUPFAM" id="SSF161070">
    <property type="entry name" value="SNF-like"/>
    <property type="match status" value="1"/>
</dbReference>
<sequence length="172" mass="18998">RYGLLNMNDSSKLELGSLQPHLLLCMAIVWIVLALCLSAKLKNNERILTFIVIFPYIVLGLMLLVVLQLPGHGLQAYIGKMNITRLASDYELWKAASIEVLYSTGIGFGGITTIASYNTLKQNSLRDGVLAPMLNGATSFIAGLIMFCVLGDMVIKKKIKVTLNLIYNFCLR</sequence>
<feature type="transmembrane region" description="Helical" evidence="16">
    <location>
        <begin position="47"/>
        <end position="71"/>
    </location>
</feature>
<evidence type="ECO:0000313" key="18">
    <source>
        <dbReference type="Proteomes" id="UP001497623"/>
    </source>
</evidence>
<dbReference type="Proteomes" id="UP001497623">
    <property type="component" value="Unassembled WGS sequence"/>
</dbReference>
<comment type="subcellular location">
    <subcellularLocation>
        <location evidence="1">Membrane</location>
        <topology evidence="1">Multi-pass membrane protein</topology>
    </subcellularLocation>
</comment>
<dbReference type="PROSITE" id="PS50267">
    <property type="entry name" value="NA_NEUROTRAN_SYMP_3"/>
    <property type="match status" value="1"/>
</dbReference>
<feature type="binding site" evidence="15">
    <location>
        <position position="103"/>
    </location>
    <ligand>
        <name>Na(+)</name>
        <dbReference type="ChEBI" id="CHEBI:29101"/>
        <label>1</label>
    </ligand>
</feature>
<evidence type="ECO:0000256" key="16">
    <source>
        <dbReference type="SAM" id="Phobius"/>
    </source>
</evidence>
<proteinExistence type="inferred from homology"/>
<accession>A0AAV2SRD4</accession>
<keyword evidence="15" id="KW-0479">Metal-binding</keyword>
<feature type="non-terminal residue" evidence="17">
    <location>
        <position position="1"/>
    </location>
</feature>
<evidence type="ECO:0000256" key="8">
    <source>
        <dbReference type="ARBA" id="ARBA00023053"/>
    </source>
</evidence>
<feature type="transmembrane region" description="Helical" evidence="16">
    <location>
        <begin position="92"/>
        <end position="117"/>
    </location>
</feature>
<evidence type="ECO:0000256" key="14">
    <source>
        <dbReference type="ARBA" id="ARBA00040215"/>
    </source>
</evidence>
<dbReference type="GO" id="GO:0089718">
    <property type="term" value="P:amino acid import across plasma membrane"/>
    <property type="evidence" value="ECO:0007669"/>
    <property type="project" value="TreeGrafter"/>
</dbReference>
<name>A0AAV2SRD4_MEGNR</name>
<dbReference type="AlphaFoldDB" id="A0AAV2SRD4"/>
<keyword evidence="7 16" id="KW-1133">Transmembrane helix</keyword>
<evidence type="ECO:0000256" key="4">
    <source>
        <dbReference type="ARBA" id="ARBA00022692"/>
    </source>
</evidence>
<dbReference type="EMBL" id="CAXKWB010109105">
    <property type="protein sequence ID" value="CAL4231275.1"/>
    <property type="molecule type" value="Genomic_DNA"/>
</dbReference>
<comment type="similarity">
    <text evidence="2">Belongs to the sodium:neurotransmitter symporter (SNF) (TC 2.A.22) family.</text>
</comment>
<dbReference type="GO" id="GO:0005886">
    <property type="term" value="C:plasma membrane"/>
    <property type="evidence" value="ECO:0007669"/>
    <property type="project" value="TreeGrafter"/>
</dbReference>
<evidence type="ECO:0000256" key="11">
    <source>
        <dbReference type="ARBA" id="ARBA00023180"/>
    </source>
</evidence>
<reference evidence="17 18" key="1">
    <citation type="submission" date="2024-05" db="EMBL/GenBank/DDBJ databases">
        <authorList>
            <person name="Wallberg A."/>
        </authorList>
    </citation>
    <scope>NUCLEOTIDE SEQUENCE [LARGE SCALE GENOMIC DNA]</scope>
</reference>
<evidence type="ECO:0000256" key="10">
    <source>
        <dbReference type="ARBA" id="ARBA00023136"/>
    </source>
</evidence>
<evidence type="ECO:0000256" key="6">
    <source>
        <dbReference type="ARBA" id="ARBA00022970"/>
    </source>
</evidence>
<evidence type="ECO:0000256" key="9">
    <source>
        <dbReference type="ARBA" id="ARBA00023065"/>
    </source>
</evidence>
<dbReference type="PRINTS" id="PR00176">
    <property type="entry name" value="NANEUSMPORT"/>
</dbReference>
<evidence type="ECO:0000256" key="2">
    <source>
        <dbReference type="ARBA" id="ARBA00006459"/>
    </source>
</evidence>
<dbReference type="InterPro" id="IPR000175">
    <property type="entry name" value="Na/ntran_symport"/>
</dbReference>
<feature type="transmembrane region" description="Helical" evidence="16">
    <location>
        <begin position="21"/>
        <end position="41"/>
    </location>
</feature>
<dbReference type="GO" id="GO:0005283">
    <property type="term" value="F:amino acid:sodium symporter activity"/>
    <property type="evidence" value="ECO:0007669"/>
    <property type="project" value="TreeGrafter"/>
</dbReference>
<evidence type="ECO:0000256" key="15">
    <source>
        <dbReference type="PIRSR" id="PIRSR600175-1"/>
    </source>
</evidence>
<keyword evidence="8 15" id="KW-0915">Sodium</keyword>
<evidence type="ECO:0000256" key="13">
    <source>
        <dbReference type="ARBA" id="ARBA00037785"/>
    </source>
</evidence>
<keyword evidence="11" id="KW-0325">Glycoprotein</keyword>
<evidence type="ECO:0000256" key="3">
    <source>
        <dbReference type="ARBA" id="ARBA00022448"/>
    </source>
</evidence>
<evidence type="ECO:0000256" key="1">
    <source>
        <dbReference type="ARBA" id="ARBA00004141"/>
    </source>
</evidence>
<keyword evidence="10 16" id="KW-0472">Membrane</keyword>
<evidence type="ECO:0000256" key="7">
    <source>
        <dbReference type="ARBA" id="ARBA00022989"/>
    </source>
</evidence>
<organism evidence="17 18">
    <name type="scientific">Meganyctiphanes norvegica</name>
    <name type="common">Northern krill</name>
    <name type="synonym">Thysanopoda norvegica</name>
    <dbReference type="NCBI Taxonomy" id="48144"/>
    <lineage>
        <taxon>Eukaryota</taxon>
        <taxon>Metazoa</taxon>
        <taxon>Ecdysozoa</taxon>
        <taxon>Arthropoda</taxon>
        <taxon>Crustacea</taxon>
        <taxon>Multicrustacea</taxon>
        <taxon>Malacostraca</taxon>
        <taxon>Eumalacostraca</taxon>
        <taxon>Eucarida</taxon>
        <taxon>Euphausiacea</taxon>
        <taxon>Euphausiidae</taxon>
        <taxon>Meganyctiphanes</taxon>
    </lineage>
</organism>
<dbReference type="GO" id="GO:0015179">
    <property type="term" value="F:L-amino acid transmembrane transporter activity"/>
    <property type="evidence" value="ECO:0007669"/>
    <property type="project" value="TreeGrafter"/>
</dbReference>
<keyword evidence="3" id="KW-0813">Transport</keyword>
<feature type="non-terminal residue" evidence="17">
    <location>
        <position position="172"/>
    </location>
</feature>
<evidence type="ECO:0000256" key="12">
    <source>
        <dbReference type="ARBA" id="ARBA00023201"/>
    </source>
</evidence>
<gene>
    <name evidence="17" type="ORF">MNOR_LOCUS39792</name>
</gene>
<feature type="binding site" evidence="15">
    <location>
        <position position="135"/>
    </location>
    <ligand>
        <name>Na(+)</name>
        <dbReference type="ChEBI" id="CHEBI:29101"/>
        <label>1</label>
    </ligand>
</feature>
<keyword evidence="9" id="KW-0406">Ion transport</keyword>
<keyword evidence="12" id="KW-0739">Sodium transport</keyword>
<evidence type="ECO:0000256" key="5">
    <source>
        <dbReference type="ARBA" id="ARBA00022847"/>
    </source>
</evidence>
<keyword evidence="5" id="KW-0769">Symport</keyword>
<dbReference type="GO" id="GO:0046872">
    <property type="term" value="F:metal ion binding"/>
    <property type="evidence" value="ECO:0007669"/>
    <property type="project" value="UniProtKB-KW"/>
</dbReference>
<keyword evidence="4 16" id="KW-0812">Transmembrane</keyword>
<comment type="function">
    <text evidence="13">Unusual broad substrate spectrum amino acid:sodium cotransporter that promotes absorption of the D isomers of essential amino acids. Neutral amino acids are the preferred substrates, especially methionine and phenylalanine.</text>
</comment>
<dbReference type="Pfam" id="PF00209">
    <property type="entry name" value="SNF"/>
    <property type="match status" value="1"/>
</dbReference>
<keyword evidence="6" id="KW-0029">Amino-acid transport</keyword>
<feature type="transmembrane region" description="Helical" evidence="16">
    <location>
        <begin position="129"/>
        <end position="150"/>
    </location>
</feature>
<protein>
    <recommendedName>
        <fullName evidence="14">Sodium-dependent nutrient amino acid transporter 1</fullName>
    </recommendedName>
</protein>
<comment type="caution">
    <text evidence="17">The sequence shown here is derived from an EMBL/GenBank/DDBJ whole genome shotgun (WGS) entry which is preliminary data.</text>
</comment>
<keyword evidence="18" id="KW-1185">Reference proteome</keyword>
<dbReference type="InterPro" id="IPR037272">
    <property type="entry name" value="SNS_sf"/>
</dbReference>